<dbReference type="EMBL" id="JAGQNX010000014">
    <property type="protein sequence ID" value="MCA9307984.1"/>
    <property type="molecule type" value="Genomic_DNA"/>
</dbReference>
<organism evidence="2 3">
    <name type="scientific">candidate division WWE3 bacterium</name>
    <dbReference type="NCBI Taxonomy" id="2053526"/>
    <lineage>
        <taxon>Bacteria</taxon>
        <taxon>Katanobacteria</taxon>
    </lineage>
</organism>
<evidence type="ECO:0000313" key="2">
    <source>
        <dbReference type="EMBL" id="MCA9307984.1"/>
    </source>
</evidence>
<dbReference type="InterPro" id="IPR045584">
    <property type="entry name" value="Pilin-like"/>
</dbReference>
<proteinExistence type="predicted"/>
<keyword evidence="1" id="KW-1133">Transmembrane helix</keyword>
<feature type="transmembrane region" description="Helical" evidence="1">
    <location>
        <begin position="6"/>
        <end position="26"/>
    </location>
</feature>
<protein>
    <recommendedName>
        <fullName evidence="4">Type II secretion system protein GspG C-terminal domain-containing protein</fullName>
    </recommendedName>
</protein>
<reference evidence="2" key="2">
    <citation type="journal article" date="2021" name="Microbiome">
        <title>Successional dynamics and alternative stable states in a saline activated sludge microbial community over 9 years.</title>
        <authorList>
            <person name="Wang Y."/>
            <person name="Ye J."/>
            <person name="Ju F."/>
            <person name="Liu L."/>
            <person name="Boyd J.A."/>
            <person name="Deng Y."/>
            <person name="Parks D.H."/>
            <person name="Jiang X."/>
            <person name="Yin X."/>
            <person name="Woodcroft B.J."/>
            <person name="Tyson G.W."/>
            <person name="Hugenholtz P."/>
            <person name="Polz M.F."/>
            <person name="Zhang T."/>
        </authorList>
    </citation>
    <scope>NUCLEOTIDE SEQUENCE</scope>
    <source>
        <strain evidence="2">HKST-UBA79</strain>
    </source>
</reference>
<dbReference type="SUPFAM" id="SSF54523">
    <property type="entry name" value="Pili subunits"/>
    <property type="match status" value="1"/>
</dbReference>
<dbReference type="Proteomes" id="UP000740557">
    <property type="component" value="Unassembled WGS sequence"/>
</dbReference>
<gene>
    <name evidence="2" type="ORF">KC980_00565</name>
</gene>
<keyword evidence="1" id="KW-0472">Membrane</keyword>
<accession>A0A955J1E7</accession>
<sequence>IEILIVIGIIGILSGVLVSVINPAGIRAKSRDAQRKSDLRQIQTALELYFADNRMYPEPVLNGCAPGNTLGCTTKIDGNDNLTDEISPSHISAVPLDPKLSSATNQDVCSQPTQYRYNYMTDASKSIYVLTAIMEAPDSNDESTCHSLYNWNRPDTGPHLEISCRNSSGYVTANVCYGLQNP</sequence>
<keyword evidence="1" id="KW-0812">Transmembrane</keyword>
<evidence type="ECO:0000256" key="1">
    <source>
        <dbReference type="SAM" id="Phobius"/>
    </source>
</evidence>
<evidence type="ECO:0000313" key="3">
    <source>
        <dbReference type="Proteomes" id="UP000740557"/>
    </source>
</evidence>
<comment type="caution">
    <text evidence="2">The sequence shown here is derived from an EMBL/GenBank/DDBJ whole genome shotgun (WGS) entry which is preliminary data.</text>
</comment>
<evidence type="ECO:0008006" key="4">
    <source>
        <dbReference type="Google" id="ProtNLM"/>
    </source>
</evidence>
<dbReference type="Gene3D" id="3.30.700.10">
    <property type="entry name" value="Glycoprotein, Type 4 Pilin"/>
    <property type="match status" value="1"/>
</dbReference>
<reference evidence="2" key="1">
    <citation type="submission" date="2020-04" db="EMBL/GenBank/DDBJ databases">
        <authorList>
            <person name="Zhang T."/>
        </authorList>
    </citation>
    <scope>NUCLEOTIDE SEQUENCE</scope>
    <source>
        <strain evidence="2">HKST-UBA79</strain>
    </source>
</reference>
<name>A0A955J1E7_UNCKA</name>
<feature type="non-terminal residue" evidence="2">
    <location>
        <position position="1"/>
    </location>
</feature>
<dbReference type="AlphaFoldDB" id="A0A955J1E7"/>